<feature type="region of interest" description="Disordered" evidence="11">
    <location>
        <begin position="758"/>
        <end position="809"/>
    </location>
</feature>
<evidence type="ECO:0000256" key="7">
    <source>
        <dbReference type="ARBA" id="ARBA00022918"/>
    </source>
</evidence>
<evidence type="ECO:0000256" key="1">
    <source>
        <dbReference type="ARBA" id="ARBA00022722"/>
    </source>
</evidence>
<feature type="region of interest" description="Disordered" evidence="11">
    <location>
        <begin position="842"/>
        <end position="863"/>
    </location>
</feature>
<dbReference type="EMBL" id="BKCJ010004671">
    <property type="protein sequence ID" value="GEU62422.1"/>
    <property type="molecule type" value="Genomic_DNA"/>
</dbReference>
<protein>
    <submittedName>
        <fullName evidence="13">Retrovirus-related Pol polyprotein from transposon TNT 1-94</fullName>
    </submittedName>
</protein>
<evidence type="ECO:0000259" key="12">
    <source>
        <dbReference type="Pfam" id="PF25597"/>
    </source>
</evidence>
<keyword evidence="8" id="KW-0808">Transferase</keyword>
<keyword evidence="7" id="KW-0695">RNA-directed DNA polymerase</keyword>
<dbReference type="GO" id="GO:0015074">
    <property type="term" value="P:DNA integration"/>
    <property type="evidence" value="ECO:0007669"/>
    <property type="project" value="UniProtKB-KW"/>
</dbReference>
<feature type="compositionally biased region" description="Basic and acidic residues" evidence="11">
    <location>
        <begin position="171"/>
        <end position="186"/>
    </location>
</feature>
<feature type="domain" description="Retroviral polymerase SH3-like" evidence="12">
    <location>
        <begin position="255"/>
        <end position="310"/>
    </location>
</feature>
<sequence length="987" mass="111801">MNGDTLMCERHEANYIQSKGNKDQNYHDLHSHQTYHDPNDPEKSLTELNNDMKNDLEHFKSCIRSMKIVHDKLFARDDSKTTCVDDSKTTCVLPNKKSKLINQEPQSKTNFEKLITNFLDGQRVTNMFVKNNNNDMILKMKQNEKNFQTKIKNMERKIDEWSKSQKISSEQTDRTDPPPSKSHTEHVNVVFTGSEKSNDSLKTLKDPPLSIIAEAVNTACYVQNRVLVVKPNNKNPYELFHSRTPTLGFIRPFKCPVTILNTIDHLDKFDGKADEGFFVGYSLNSKAFRVFNSKARIVEENLHIRFSENTPNVIGTKASDNAGQARKETEPIKDYILLPLWTADLPFSQNPKSSYDYGSKPSSDDGKKVDEDPRKENECNDQEKEDNIKNTNNVNNVSSTVNNANTNEDNELSFDPNMPAFEDVSIFNYINDDEDDGIATDINNLDTTIQVSSISTTRIHKDHPIDQVIRDLQSTIQTRKMSKNLEEHRSMSGSLMYLTSLRPDIMFAVCACARYQVNIKVSHLHDVKGIFRVTTGGSKLMLLGKLTIFWSTTLAKTINEEVHLHAKVDGKKIIVTESSVRRDLRLADEEDEAVHKELGDKLVRAATIASSLEAEQDSGGGPRCQETIRDTNAQTRFESVSKYSNDSLLAKGNTLRSDKDRLELLELMVLCTNLQTMVLDLEKTKTTQSNEISSLKRRVKKLEKRNRSRTHKLKRLYKVGLTVRVESSDGERVRRQIGEAATNAFSLEAEQDNGNIAKTQSKATPNEPSSQGTNSGGGPRCQETMKDTTAQTRFESVSKHSNDSLLAGGNTLQSNEDRLKLNELMALCTNLQIRVLDLEKTKTTQKSSDKESLGENASKQGKRIDAIDQDEDITLVNIQNDAEMFDVNDLGGEEEQKEPGLVKKLLKGYKLNLMRKKDLQERAQKEQEANIALIETWDDIQAKIDADHQLAERLQAQEQEELYDAGKATLFQQLLEKRRKHFAAKRA</sequence>
<keyword evidence="3" id="KW-0255">Endonuclease</keyword>
<dbReference type="InterPro" id="IPR057670">
    <property type="entry name" value="SH3_retrovirus"/>
</dbReference>
<dbReference type="PANTHER" id="PTHR42648">
    <property type="entry name" value="TRANSPOSASE, PUTATIVE-RELATED"/>
    <property type="match status" value="1"/>
</dbReference>
<feature type="coiled-coil region" evidence="10">
    <location>
        <begin position="685"/>
        <end position="712"/>
    </location>
</feature>
<feature type="region of interest" description="Disordered" evidence="11">
    <location>
        <begin position="21"/>
        <end position="44"/>
    </location>
</feature>
<dbReference type="GO" id="GO:0003964">
    <property type="term" value="F:RNA-directed DNA polymerase activity"/>
    <property type="evidence" value="ECO:0007669"/>
    <property type="project" value="UniProtKB-KW"/>
</dbReference>
<evidence type="ECO:0000256" key="9">
    <source>
        <dbReference type="ARBA" id="ARBA00023172"/>
    </source>
</evidence>
<dbReference type="GO" id="GO:0004519">
    <property type="term" value="F:endonuclease activity"/>
    <property type="evidence" value="ECO:0007669"/>
    <property type="project" value="UniProtKB-KW"/>
</dbReference>
<keyword evidence="6" id="KW-0229">DNA integration</keyword>
<dbReference type="InterPro" id="IPR039537">
    <property type="entry name" value="Retrotran_Ty1/copia-like"/>
</dbReference>
<keyword evidence="9" id="KW-0233">DNA recombination</keyword>
<dbReference type="GO" id="GO:0003887">
    <property type="term" value="F:DNA-directed DNA polymerase activity"/>
    <property type="evidence" value="ECO:0007669"/>
    <property type="project" value="UniProtKB-KW"/>
</dbReference>
<dbReference type="PANTHER" id="PTHR42648:SF11">
    <property type="entry name" value="TRANSPOSON TY4-P GAG-POL POLYPROTEIN"/>
    <property type="match status" value="1"/>
</dbReference>
<dbReference type="GO" id="GO:0006310">
    <property type="term" value="P:DNA recombination"/>
    <property type="evidence" value="ECO:0007669"/>
    <property type="project" value="UniProtKB-KW"/>
</dbReference>
<keyword evidence="10" id="KW-0175">Coiled coil</keyword>
<evidence type="ECO:0000256" key="8">
    <source>
        <dbReference type="ARBA" id="ARBA00022932"/>
    </source>
</evidence>
<feature type="region of interest" description="Disordered" evidence="11">
    <location>
        <begin position="351"/>
        <end position="390"/>
    </location>
</feature>
<feature type="compositionally biased region" description="Basic and acidic residues" evidence="11">
    <location>
        <begin position="362"/>
        <end position="388"/>
    </location>
</feature>
<evidence type="ECO:0000256" key="6">
    <source>
        <dbReference type="ARBA" id="ARBA00022908"/>
    </source>
</evidence>
<evidence type="ECO:0000313" key="13">
    <source>
        <dbReference type="EMBL" id="GEU62422.1"/>
    </source>
</evidence>
<evidence type="ECO:0000256" key="11">
    <source>
        <dbReference type="SAM" id="MobiDB-lite"/>
    </source>
</evidence>
<keyword evidence="5" id="KW-0460">Magnesium</keyword>
<dbReference type="Pfam" id="PF25597">
    <property type="entry name" value="SH3_retrovirus"/>
    <property type="match status" value="1"/>
</dbReference>
<accession>A0A6L2LPP6</accession>
<evidence type="ECO:0000256" key="2">
    <source>
        <dbReference type="ARBA" id="ARBA00022723"/>
    </source>
</evidence>
<dbReference type="GO" id="GO:0016787">
    <property type="term" value="F:hydrolase activity"/>
    <property type="evidence" value="ECO:0007669"/>
    <property type="project" value="UniProtKB-KW"/>
</dbReference>
<evidence type="ECO:0000256" key="4">
    <source>
        <dbReference type="ARBA" id="ARBA00022801"/>
    </source>
</evidence>
<keyword evidence="1" id="KW-0540">Nuclease</keyword>
<evidence type="ECO:0000256" key="3">
    <source>
        <dbReference type="ARBA" id="ARBA00022759"/>
    </source>
</evidence>
<evidence type="ECO:0000256" key="10">
    <source>
        <dbReference type="SAM" id="Coils"/>
    </source>
</evidence>
<name>A0A6L2LPP6_TANCI</name>
<feature type="compositionally biased region" description="Polar residues" evidence="11">
    <location>
        <begin position="758"/>
        <end position="773"/>
    </location>
</feature>
<organism evidence="13">
    <name type="scientific">Tanacetum cinerariifolium</name>
    <name type="common">Dalmatian daisy</name>
    <name type="synonym">Chrysanthemum cinerariifolium</name>
    <dbReference type="NCBI Taxonomy" id="118510"/>
    <lineage>
        <taxon>Eukaryota</taxon>
        <taxon>Viridiplantae</taxon>
        <taxon>Streptophyta</taxon>
        <taxon>Embryophyta</taxon>
        <taxon>Tracheophyta</taxon>
        <taxon>Spermatophyta</taxon>
        <taxon>Magnoliopsida</taxon>
        <taxon>eudicotyledons</taxon>
        <taxon>Gunneridae</taxon>
        <taxon>Pentapetalae</taxon>
        <taxon>asterids</taxon>
        <taxon>campanulids</taxon>
        <taxon>Asterales</taxon>
        <taxon>Asteraceae</taxon>
        <taxon>Asteroideae</taxon>
        <taxon>Anthemideae</taxon>
        <taxon>Anthemidinae</taxon>
        <taxon>Tanacetum</taxon>
    </lineage>
</organism>
<comment type="caution">
    <text evidence="13">The sequence shown here is derived from an EMBL/GenBank/DDBJ whole genome shotgun (WGS) entry which is preliminary data.</text>
</comment>
<gene>
    <name evidence="13" type="ORF">Tci_034400</name>
</gene>
<feature type="region of interest" description="Disordered" evidence="11">
    <location>
        <begin position="160"/>
        <end position="186"/>
    </location>
</feature>
<feature type="compositionally biased region" description="Basic and acidic residues" evidence="11">
    <location>
        <begin position="842"/>
        <end position="853"/>
    </location>
</feature>
<proteinExistence type="predicted"/>
<evidence type="ECO:0000256" key="5">
    <source>
        <dbReference type="ARBA" id="ARBA00022842"/>
    </source>
</evidence>
<dbReference type="AlphaFoldDB" id="A0A6L2LPP6"/>
<keyword evidence="4" id="KW-0378">Hydrolase</keyword>
<reference evidence="13" key="1">
    <citation type="journal article" date="2019" name="Sci. Rep.">
        <title>Draft genome of Tanacetum cinerariifolium, the natural source of mosquito coil.</title>
        <authorList>
            <person name="Yamashiro T."/>
            <person name="Shiraishi A."/>
            <person name="Satake H."/>
            <person name="Nakayama K."/>
        </authorList>
    </citation>
    <scope>NUCLEOTIDE SEQUENCE</scope>
</reference>
<dbReference type="GO" id="GO:0046872">
    <property type="term" value="F:metal ion binding"/>
    <property type="evidence" value="ECO:0007669"/>
    <property type="project" value="UniProtKB-KW"/>
</dbReference>
<keyword evidence="8" id="KW-0548">Nucleotidyltransferase</keyword>
<keyword evidence="8" id="KW-0239">DNA-directed DNA polymerase</keyword>
<keyword evidence="2" id="KW-0479">Metal-binding</keyword>